<dbReference type="Pfam" id="PF13449">
    <property type="entry name" value="Phytase-like"/>
    <property type="match status" value="1"/>
</dbReference>
<dbReference type="PROSITE" id="PS51257">
    <property type="entry name" value="PROKAR_LIPOPROTEIN"/>
    <property type="match status" value="1"/>
</dbReference>
<accession>D6CN62</accession>
<reference evidence="4" key="3">
    <citation type="submission" date="2010-07" db="EMBL/GenBank/DDBJ databases">
        <authorList>
            <person name="Genoscope - CEA"/>
        </authorList>
    </citation>
    <scope>NUCLEOTIDE SEQUENCE</scope>
    <source>
        <strain evidence="4">3As</strain>
    </source>
</reference>
<reference evidence="6" key="2">
    <citation type="journal article" date="2010" name="PLoS Genet.">
        <title>Structure, function, and evolution of the Thiomonas spp. genome.</title>
        <authorList>
            <person name="Arsene-Ploetze F."/>
            <person name="Koechler S."/>
            <person name="Marchal M."/>
            <person name="Coppee J.Y."/>
            <person name="Chandler M."/>
            <person name="Bonnefoy V."/>
            <person name="Brochier-Armanet C."/>
            <person name="Barakat M."/>
            <person name="Barbe V."/>
            <person name="Battaglia-Brunet F."/>
            <person name="Bruneel O."/>
            <person name="Bryan C.G."/>
            <person name="Cleiss-Arnold J."/>
            <person name="Cruveiller S."/>
            <person name="Erhardt M."/>
            <person name="Heinrich-Salmeron A."/>
            <person name="Hommais F."/>
            <person name="Joulian C."/>
            <person name="Krin E."/>
            <person name="Lieutaud A."/>
            <person name="Lievremont D."/>
            <person name="Michel C."/>
            <person name="Muller D."/>
            <person name="Ortet P."/>
            <person name="Proux C."/>
            <person name="Siguier P."/>
            <person name="Roche D."/>
            <person name="Rouy Z."/>
            <person name="Salvignol G."/>
            <person name="Slyemi D."/>
            <person name="Talla E."/>
            <person name="Weiss S."/>
            <person name="Weissenbach J."/>
            <person name="Medigue C."/>
            <person name="Bertin P.N."/>
        </authorList>
    </citation>
    <scope>NUCLEOTIDE SEQUENCE [LARGE SCALE GENOMIC DNA]</scope>
    <source>
        <strain evidence="6">DSM 22701 / CIP 110005 / 3As</strain>
    </source>
</reference>
<dbReference type="InterPro" id="IPR027372">
    <property type="entry name" value="Phytase-like_dom"/>
</dbReference>
<feature type="region of interest" description="Disordered" evidence="1">
    <location>
        <begin position="271"/>
        <end position="294"/>
    </location>
</feature>
<sequence>MQFPKSALALAVAAALTLSACGGGGTTTASNPPDQLAAVHQAAVQTGVFLDSAVAGVDYTTDSDATPRQTNAAGQFLYKSGETVTFKLGGVLLGRAKGADVVALADLDGQGEDAPRTQNTAQLLQALDDDGDPNNGIVIRDVVRQRFANIKCDLSDRTQLVALFQQQLADLKLNLTDPRYAKAHLEDSLSLIGRTVTSTFTYQGAGAAQGAQLSVSKYAIGSQSRFNVPYPGNQNYIKAEFPKGFPISLGSGLALKGVDKQGNVQFWAMTDRGPNGDSPDLRNADGSTTATKSFPAPAFNPEFGVVTVGTGKGNRRATLESTTPLKDLDGAAMSGRPIPPGTVGSTGETPVSDTLQILKNAQGGIAFDVHGIDPEAVVATPDGKSLWMTDEYGPFVFKVNAASGRIETKLAPGSGLPDIVKYRQPNRGIEAIALAPNGNLLAGVQSILKMDDAKDSKGKTQKTTKAVFTRLVQIQPGGGTRMFAYPLTDASGAVPYSKNKDAKIGDLVALDDNRYLIIERGTQADGKDHNMIFLIDLSGATDLTGKTINGQEPEYQPSLKALTDGGIIPVKKTLLFDMVEGSGFGWVSGKTEGMALVDAQTIAVANDNDFGLAAEIVGPNGEILKGDDCEMDASGQILAGTGKCTAPGAYTYRIIRGKPWETPSRLFLIKLPKPVLDYAS</sequence>
<evidence type="ECO:0000313" key="5">
    <source>
        <dbReference type="EMBL" id="CQR37431.1"/>
    </source>
</evidence>
<dbReference type="AlphaFoldDB" id="D6CN62"/>
<reference key="1">
    <citation type="submission" date="2009-07" db="EMBL/GenBank/DDBJ databases">
        <authorList>
            <person name="Genoscope - CEA"/>
        </authorList>
    </citation>
    <scope>NUCLEOTIDE SEQUENCE</scope>
    <source>
        <strain>3As</strain>
    </source>
</reference>
<gene>
    <name evidence="4" type="ordered locus">THI_3395</name>
    <name evidence="5" type="ORF">THICB1_70168</name>
</gene>
<dbReference type="Proteomes" id="UP000002372">
    <property type="component" value="Chromosome"/>
</dbReference>
<dbReference type="Proteomes" id="UP000078599">
    <property type="component" value="Unassembled WGS sequence"/>
</dbReference>
<dbReference type="RefSeq" id="WP_013107242.1">
    <property type="nucleotide sequence ID" value="NC_014145.1"/>
</dbReference>
<dbReference type="OrthoDB" id="384721at2"/>
<evidence type="ECO:0000313" key="4">
    <source>
        <dbReference type="EMBL" id="CAZ89990.1"/>
    </source>
</evidence>
<feature type="signal peptide" evidence="2">
    <location>
        <begin position="1"/>
        <end position="20"/>
    </location>
</feature>
<feature type="chain" id="PRO_5003081919" evidence="2">
    <location>
        <begin position="21"/>
        <end position="680"/>
    </location>
</feature>
<keyword evidence="7" id="KW-1185">Reference proteome</keyword>
<protein>
    <submittedName>
        <fullName evidence="4">Quinonprotein alcohol dehydrogenase</fullName>
    </submittedName>
</protein>
<evidence type="ECO:0000259" key="3">
    <source>
        <dbReference type="Pfam" id="PF13449"/>
    </source>
</evidence>
<dbReference type="eggNOG" id="COG4222">
    <property type="taxonomic scope" value="Bacteria"/>
</dbReference>
<reference evidence="5 7" key="4">
    <citation type="submission" date="2015-03" db="EMBL/GenBank/DDBJ databases">
        <authorList>
            <person name="Regsiter A."/>
            <person name="william w."/>
        </authorList>
    </citation>
    <scope>NUCLEOTIDE SEQUENCE [LARGE SCALE GENOMIC DNA]</scope>
    <source>
        <strain evidence="5 7">CB1</strain>
    </source>
</reference>
<dbReference type="HOGENOM" id="CLU_024928_0_0_4"/>
<dbReference type="KEGG" id="thi:THI_3395"/>
<dbReference type="SUPFAM" id="SSF63829">
    <property type="entry name" value="Calcium-dependent phosphotriesterase"/>
    <property type="match status" value="1"/>
</dbReference>
<name>D6CN62_THIA3</name>
<feature type="domain" description="Phytase-like" evidence="3">
    <location>
        <begin position="262"/>
        <end position="610"/>
    </location>
</feature>
<evidence type="ECO:0000256" key="2">
    <source>
        <dbReference type="SAM" id="SignalP"/>
    </source>
</evidence>
<evidence type="ECO:0000256" key="1">
    <source>
        <dbReference type="SAM" id="MobiDB-lite"/>
    </source>
</evidence>
<dbReference type="PANTHER" id="PTHR37957">
    <property type="entry name" value="BLR7070 PROTEIN"/>
    <property type="match status" value="1"/>
</dbReference>
<dbReference type="EMBL" id="CTRI01000029">
    <property type="protein sequence ID" value="CQR37431.1"/>
    <property type="molecule type" value="Genomic_DNA"/>
</dbReference>
<proteinExistence type="predicted"/>
<evidence type="ECO:0000313" key="7">
    <source>
        <dbReference type="Proteomes" id="UP000078599"/>
    </source>
</evidence>
<dbReference type="PANTHER" id="PTHR37957:SF1">
    <property type="entry name" value="PHYTASE-LIKE DOMAIN-CONTAINING PROTEIN"/>
    <property type="match status" value="1"/>
</dbReference>
<keyword evidence="2" id="KW-0732">Signal</keyword>
<organism evidence="4 6">
    <name type="scientific">Thiomonas arsenitoxydans (strain DSM 22701 / CIP 110005 / 3As)</name>
    <dbReference type="NCBI Taxonomy" id="426114"/>
    <lineage>
        <taxon>Bacteria</taxon>
        <taxon>Pseudomonadati</taxon>
        <taxon>Pseudomonadota</taxon>
        <taxon>Betaproteobacteria</taxon>
        <taxon>Burkholderiales</taxon>
        <taxon>Thiomonas</taxon>
    </lineage>
</organism>
<dbReference type="EMBL" id="FP475956">
    <property type="protein sequence ID" value="CAZ89990.1"/>
    <property type="molecule type" value="Genomic_DNA"/>
</dbReference>
<evidence type="ECO:0000313" key="6">
    <source>
        <dbReference type="Proteomes" id="UP000002372"/>
    </source>
</evidence>